<dbReference type="PANTHER" id="PTHR46696:SF1">
    <property type="entry name" value="CYTOCHROME P450 YJIB-RELATED"/>
    <property type="match status" value="1"/>
</dbReference>
<evidence type="ECO:0000256" key="3">
    <source>
        <dbReference type="ARBA" id="ARBA00022723"/>
    </source>
</evidence>
<evidence type="ECO:0000256" key="4">
    <source>
        <dbReference type="ARBA" id="ARBA00023002"/>
    </source>
</evidence>
<gene>
    <name evidence="8" type="ORF">BKA15_004789</name>
</gene>
<keyword evidence="5 7" id="KW-0408">Iron</keyword>
<dbReference type="SUPFAM" id="SSF48264">
    <property type="entry name" value="Cytochrome P450"/>
    <property type="match status" value="1"/>
</dbReference>
<dbReference type="GO" id="GO:0004497">
    <property type="term" value="F:monooxygenase activity"/>
    <property type="evidence" value="ECO:0007669"/>
    <property type="project" value="UniProtKB-KW"/>
</dbReference>
<dbReference type="InterPro" id="IPR001128">
    <property type="entry name" value="Cyt_P450"/>
</dbReference>
<evidence type="ECO:0000256" key="7">
    <source>
        <dbReference type="RuleBase" id="RU000461"/>
    </source>
</evidence>
<dbReference type="PANTHER" id="PTHR46696">
    <property type="entry name" value="P450, PUTATIVE (EUROFUNG)-RELATED"/>
    <property type="match status" value="1"/>
</dbReference>
<reference evidence="8 9" key="1">
    <citation type="submission" date="2020-07" db="EMBL/GenBank/DDBJ databases">
        <title>Sequencing the genomes of 1000 actinobacteria strains.</title>
        <authorList>
            <person name="Klenk H.-P."/>
        </authorList>
    </citation>
    <scope>NUCLEOTIDE SEQUENCE [LARGE SCALE GENOMIC DNA]</scope>
    <source>
        <strain evidence="8 9">DSM 22083</strain>
    </source>
</reference>
<evidence type="ECO:0000313" key="8">
    <source>
        <dbReference type="EMBL" id="NYE73460.1"/>
    </source>
</evidence>
<keyword evidence="6 7" id="KW-0503">Monooxygenase</keyword>
<dbReference type="EC" id="1.14.15.11" evidence="8"/>
<organism evidence="8 9">
    <name type="scientific">Microlunatus parietis</name>
    <dbReference type="NCBI Taxonomy" id="682979"/>
    <lineage>
        <taxon>Bacteria</taxon>
        <taxon>Bacillati</taxon>
        <taxon>Actinomycetota</taxon>
        <taxon>Actinomycetes</taxon>
        <taxon>Propionibacteriales</taxon>
        <taxon>Propionibacteriaceae</taxon>
        <taxon>Microlunatus</taxon>
    </lineage>
</organism>
<comment type="similarity">
    <text evidence="1 7">Belongs to the cytochrome P450 family.</text>
</comment>
<sequence length="396" mass="44007">MDETLPSFPLARRSAFDPPAEYSAAEKVQKVRLYDGRSAWLVVGYDEVREVLSHPAVSADRRREAFPFSSPSREALERADPSFVTFDGPDHARIRRVFTRYFAVRRIQALRPVVRGIVDDLIDELLASGPPADFVRSFAAEVPARTICHFLGLPLAERGIFQELDARRNLLATAPGDVRSATGLMLDLTKRLIESKRTDPGDDLVSELVHGEAAEVLTPEELLHALRLVITAGHETTSNMISLGLVTLLRHHDQWQDLIMEPALVPGAVEELLRYVSIFHISPTRLAVESFQLGGTRIEAGDGLIPVSAGANRDPDAFADPDRFDIRRGTRHHVAFGHGIHHCLGQSLARLELVVVLEQLISRLPGLRLAVPPEELRVSEYSFLKLEELPVSWSTT</sequence>
<dbReference type="GO" id="GO:0016705">
    <property type="term" value="F:oxidoreductase activity, acting on paired donors, with incorporation or reduction of molecular oxygen"/>
    <property type="evidence" value="ECO:0007669"/>
    <property type="project" value="InterPro"/>
</dbReference>
<dbReference type="GO" id="GO:0005506">
    <property type="term" value="F:iron ion binding"/>
    <property type="evidence" value="ECO:0007669"/>
    <property type="project" value="InterPro"/>
</dbReference>
<keyword evidence="2 7" id="KW-0349">Heme</keyword>
<name>A0A7Y9IAV8_9ACTN</name>
<dbReference type="EMBL" id="JACCBU010000001">
    <property type="protein sequence ID" value="NYE73460.1"/>
    <property type="molecule type" value="Genomic_DNA"/>
</dbReference>
<evidence type="ECO:0000256" key="2">
    <source>
        <dbReference type="ARBA" id="ARBA00022617"/>
    </source>
</evidence>
<dbReference type="FunFam" id="1.10.630.10:FF:000018">
    <property type="entry name" value="Cytochrome P450 monooxygenase"/>
    <property type="match status" value="1"/>
</dbReference>
<dbReference type="Gene3D" id="1.10.630.10">
    <property type="entry name" value="Cytochrome P450"/>
    <property type="match status" value="1"/>
</dbReference>
<dbReference type="PRINTS" id="PR00359">
    <property type="entry name" value="BP450"/>
</dbReference>
<evidence type="ECO:0000256" key="1">
    <source>
        <dbReference type="ARBA" id="ARBA00010617"/>
    </source>
</evidence>
<accession>A0A7Y9IAV8</accession>
<dbReference type="Proteomes" id="UP000569914">
    <property type="component" value="Unassembled WGS sequence"/>
</dbReference>
<evidence type="ECO:0000256" key="5">
    <source>
        <dbReference type="ARBA" id="ARBA00023004"/>
    </source>
</evidence>
<dbReference type="AlphaFoldDB" id="A0A7Y9IAV8"/>
<dbReference type="RefSeq" id="WP_179754967.1">
    <property type="nucleotide sequence ID" value="NZ_JACCBU010000001.1"/>
</dbReference>
<protein>
    <submittedName>
        <fullName evidence="8">Pentalenic acid synthase</fullName>
        <ecNumber evidence="8">1.14.15.11</ecNumber>
    </submittedName>
</protein>
<dbReference type="InterPro" id="IPR002397">
    <property type="entry name" value="Cyt_P450_B"/>
</dbReference>
<comment type="caution">
    <text evidence="8">The sequence shown here is derived from an EMBL/GenBank/DDBJ whole genome shotgun (WGS) entry which is preliminary data.</text>
</comment>
<keyword evidence="4 7" id="KW-0560">Oxidoreductase</keyword>
<keyword evidence="3 7" id="KW-0479">Metal-binding</keyword>
<dbReference type="GO" id="GO:0020037">
    <property type="term" value="F:heme binding"/>
    <property type="evidence" value="ECO:0007669"/>
    <property type="project" value="InterPro"/>
</dbReference>
<dbReference type="Pfam" id="PF00067">
    <property type="entry name" value="p450"/>
    <property type="match status" value="1"/>
</dbReference>
<evidence type="ECO:0000313" key="9">
    <source>
        <dbReference type="Proteomes" id="UP000569914"/>
    </source>
</evidence>
<dbReference type="InterPro" id="IPR036396">
    <property type="entry name" value="Cyt_P450_sf"/>
</dbReference>
<dbReference type="PRINTS" id="PR00385">
    <property type="entry name" value="P450"/>
</dbReference>
<dbReference type="InterPro" id="IPR017972">
    <property type="entry name" value="Cyt_P450_CS"/>
</dbReference>
<evidence type="ECO:0000256" key="6">
    <source>
        <dbReference type="ARBA" id="ARBA00023033"/>
    </source>
</evidence>
<dbReference type="PROSITE" id="PS00086">
    <property type="entry name" value="CYTOCHROME_P450"/>
    <property type="match status" value="1"/>
</dbReference>
<dbReference type="CDD" id="cd11030">
    <property type="entry name" value="CYP105-like"/>
    <property type="match status" value="1"/>
</dbReference>
<proteinExistence type="inferred from homology"/>
<keyword evidence="9" id="KW-1185">Reference proteome</keyword>